<evidence type="ECO:0000256" key="4">
    <source>
        <dbReference type="ARBA" id="ARBA00022630"/>
    </source>
</evidence>
<gene>
    <name evidence="10" type="primary">TAH18</name>
    <name evidence="13" type="ORF">SCODWIG_00451</name>
</gene>
<dbReference type="InterPro" id="IPR028879">
    <property type="entry name" value="NDOR1"/>
</dbReference>
<dbReference type="Gene3D" id="2.40.30.10">
    <property type="entry name" value="Translation factors"/>
    <property type="match status" value="1"/>
</dbReference>
<keyword evidence="5 10" id="KW-0288">FMN</keyword>
<dbReference type="PROSITE" id="PS50902">
    <property type="entry name" value="FLAVODOXIN_LIKE"/>
    <property type="match status" value="1"/>
</dbReference>
<evidence type="ECO:0000256" key="2">
    <source>
        <dbReference type="ARBA" id="ARBA00001974"/>
    </source>
</evidence>
<dbReference type="Proteomes" id="UP000262825">
    <property type="component" value="Unassembled WGS sequence"/>
</dbReference>
<dbReference type="GO" id="GO:0050661">
    <property type="term" value="F:NADP binding"/>
    <property type="evidence" value="ECO:0007669"/>
    <property type="project" value="UniProtKB-UniRule"/>
</dbReference>
<dbReference type="GO" id="GO:0010181">
    <property type="term" value="F:FMN binding"/>
    <property type="evidence" value="ECO:0007669"/>
    <property type="project" value="UniProtKB-UniRule"/>
</dbReference>
<dbReference type="PRINTS" id="PR00369">
    <property type="entry name" value="FLAVODOXIN"/>
</dbReference>
<comment type="cofactor">
    <cofactor evidence="1 10">
        <name>FMN</name>
        <dbReference type="ChEBI" id="CHEBI:58210"/>
    </cofactor>
</comment>
<dbReference type="InterPro" id="IPR029039">
    <property type="entry name" value="Flavoprotein-like_sf"/>
</dbReference>
<dbReference type="InterPro" id="IPR008254">
    <property type="entry name" value="Flavodoxin/NO_synth"/>
</dbReference>
<dbReference type="SUPFAM" id="SSF63380">
    <property type="entry name" value="Riboflavin synthase domain-like"/>
    <property type="match status" value="1"/>
</dbReference>
<dbReference type="EC" id="1.18.1.-" evidence="10"/>
<dbReference type="AlphaFoldDB" id="A0A376B3I6"/>
<keyword evidence="7 10" id="KW-0521">NADP</keyword>
<dbReference type="SUPFAM" id="SSF52218">
    <property type="entry name" value="Flavoproteins"/>
    <property type="match status" value="1"/>
</dbReference>
<dbReference type="Gene3D" id="3.40.50.80">
    <property type="entry name" value="Nucleotide-binding domain of ferredoxin-NADP reductase (FNR) module"/>
    <property type="match status" value="1"/>
</dbReference>
<comment type="similarity">
    <text evidence="10">Belongs to the NADPH-dependent diflavin oxidoreductase NDOR1 family.</text>
</comment>
<dbReference type="PRINTS" id="PR00371">
    <property type="entry name" value="FPNCR"/>
</dbReference>
<reference evidence="14" key="1">
    <citation type="submission" date="2018-06" db="EMBL/GenBank/DDBJ databases">
        <authorList>
            <person name="Guldener U."/>
        </authorList>
    </citation>
    <scope>NUCLEOTIDE SEQUENCE [LARGE SCALE GENOMIC DNA]</scope>
    <source>
        <strain evidence="14">UTAD17</strain>
    </source>
</reference>
<dbReference type="InterPro" id="IPR001433">
    <property type="entry name" value="OxRdtase_FAD/NAD-bd"/>
</dbReference>
<evidence type="ECO:0000256" key="10">
    <source>
        <dbReference type="HAMAP-Rule" id="MF_03178"/>
    </source>
</evidence>
<dbReference type="Gene3D" id="3.40.50.360">
    <property type="match status" value="1"/>
</dbReference>
<keyword evidence="4 10" id="KW-0285">Flavoprotein</keyword>
<feature type="binding site" evidence="10">
    <location>
        <position position="609"/>
    </location>
    <ligand>
        <name>FAD</name>
        <dbReference type="ChEBI" id="CHEBI:57692"/>
    </ligand>
</feature>
<dbReference type="InterPro" id="IPR023173">
    <property type="entry name" value="NADPH_Cyt_P450_Rdtase_alpha"/>
</dbReference>
<comment type="catalytic activity">
    <reaction evidence="10">
        <text>2 oxidized [2Fe-2S]-[protein] + NADPH = 2 reduced [2Fe-2S]-[protein] + NADP(+) + H(+)</text>
        <dbReference type="Rhea" id="RHEA:67716"/>
        <dbReference type="Rhea" id="RHEA-COMP:17327"/>
        <dbReference type="Rhea" id="RHEA-COMP:17328"/>
        <dbReference type="ChEBI" id="CHEBI:15378"/>
        <dbReference type="ChEBI" id="CHEBI:33737"/>
        <dbReference type="ChEBI" id="CHEBI:33738"/>
        <dbReference type="ChEBI" id="CHEBI:57783"/>
        <dbReference type="ChEBI" id="CHEBI:58349"/>
    </reaction>
</comment>
<evidence type="ECO:0000256" key="1">
    <source>
        <dbReference type="ARBA" id="ARBA00001917"/>
    </source>
</evidence>
<dbReference type="GO" id="GO:0005829">
    <property type="term" value="C:cytosol"/>
    <property type="evidence" value="ECO:0007669"/>
    <property type="project" value="TreeGrafter"/>
</dbReference>
<comment type="similarity">
    <text evidence="10">In the N-terminal section; belongs to the flavodoxin family.</text>
</comment>
<dbReference type="PROSITE" id="PS51384">
    <property type="entry name" value="FAD_FR"/>
    <property type="match status" value="1"/>
</dbReference>
<accession>A0A376B3I6</accession>
<dbReference type="PANTHER" id="PTHR19384:SF10">
    <property type="entry name" value="NADPH-DEPENDENT DIFLAVIN OXIDOREDUCTASE 1"/>
    <property type="match status" value="1"/>
</dbReference>
<dbReference type="Pfam" id="PF00258">
    <property type="entry name" value="Flavodoxin_1"/>
    <property type="match status" value="1"/>
</dbReference>
<evidence type="ECO:0000256" key="5">
    <source>
        <dbReference type="ARBA" id="ARBA00022643"/>
    </source>
</evidence>
<feature type="binding site" evidence="10">
    <location>
        <position position="134"/>
    </location>
    <ligand>
        <name>FMN</name>
        <dbReference type="ChEBI" id="CHEBI:58210"/>
    </ligand>
</feature>
<evidence type="ECO:0000256" key="7">
    <source>
        <dbReference type="ARBA" id="ARBA00022857"/>
    </source>
</evidence>
<dbReference type="InterPro" id="IPR017938">
    <property type="entry name" value="Riboflavin_synthase-like_b-brl"/>
</dbReference>
<dbReference type="SUPFAM" id="SSF52343">
    <property type="entry name" value="Ferredoxin reductase-like, C-terminal NADP-linked domain"/>
    <property type="match status" value="1"/>
</dbReference>
<evidence type="ECO:0000313" key="14">
    <source>
        <dbReference type="Proteomes" id="UP000262825"/>
    </source>
</evidence>
<feature type="binding site" evidence="10">
    <location>
        <begin position="395"/>
        <end position="398"/>
    </location>
    <ligand>
        <name>FAD</name>
        <dbReference type="ChEBI" id="CHEBI:57692"/>
    </ligand>
</feature>
<dbReference type="Pfam" id="PF00175">
    <property type="entry name" value="NAD_binding_1"/>
    <property type="match status" value="1"/>
</dbReference>
<protein>
    <recommendedName>
        <fullName evidence="10">NADPH-dependent diflavin oxidoreductase 1</fullName>
        <ecNumber evidence="10">1.18.1.-</ecNumber>
    </recommendedName>
    <alternativeName>
        <fullName evidence="10">NADPH-dependent FMN and FAD-containing oxidoreductase</fullName>
    </alternativeName>
</protein>
<keyword evidence="14" id="KW-1185">Reference proteome</keyword>
<feature type="domain" description="Flavodoxin-like" evidence="11">
    <location>
        <begin position="5"/>
        <end position="157"/>
    </location>
</feature>
<comment type="subunit">
    <text evidence="10">Interacts with DRE2; as part of the cytosolic iron-sulfur (Fe-S) protein assembly (CIA) machinery.</text>
</comment>
<proteinExistence type="inferred from homology"/>
<dbReference type="FunFam" id="3.40.50.80:FF:000030">
    <property type="entry name" value="NADPH-dependent diflavin oxidoreductase 1"/>
    <property type="match status" value="1"/>
</dbReference>
<dbReference type="InterPro" id="IPR001094">
    <property type="entry name" value="Flavdoxin-like"/>
</dbReference>
<keyword evidence="8 10" id="KW-0560">Oxidoreductase</keyword>
<evidence type="ECO:0000256" key="3">
    <source>
        <dbReference type="ARBA" id="ARBA00022490"/>
    </source>
</evidence>
<comment type="subcellular location">
    <subcellularLocation>
        <location evidence="10">Cytoplasm</location>
    </subcellularLocation>
    <subcellularLocation>
        <location evidence="10">Mitochondrion</location>
    </subcellularLocation>
    <text evidence="10">Relocalizes to mitochondria after H(2)O(2) exposure.</text>
</comment>
<dbReference type="GO" id="GO:0050660">
    <property type="term" value="F:flavin adenine dinucleotide binding"/>
    <property type="evidence" value="ECO:0007669"/>
    <property type="project" value="UniProtKB-UniRule"/>
</dbReference>
<feature type="domain" description="FAD-binding FR-type" evidence="12">
    <location>
        <begin position="210"/>
        <end position="455"/>
    </location>
</feature>
<feature type="binding site" evidence="10">
    <location>
        <begin position="58"/>
        <end position="61"/>
    </location>
    <ligand>
        <name>FMN</name>
        <dbReference type="ChEBI" id="CHEBI:58210"/>
    </ligand>
</feature>
<name>A0A376B3I6_9ASCO</name>
<evidence type="ECO:0000256" key="9">
    <source>
        <dbReference type="ARBA" id="ARBA00023128"/>
    </source>
</evidence>
<dbReference type="EMBL" id="UFAJ01000037">
    <property type="protein sequence ID" value="SSD58690.1"/>
    <property type="molecule type" value="Genomic_DNA"/>
</dbReference>
<dbReference type="InterPro" id="IPR003097">
    <property type="entry name" value="CysJ-like_FAD-binding"/>
</dbReference>
<feature type="binding site" evidence="10">
    <location>
        <begin position="427"/>
        <end position="430"/>
    </location>
    <ligand>
        <name>FAD</name>
        <dbReference type="ChEBI" id="CHEBI:57692"/>
    </ligand>
</feature>
<dbReference type="GO" id="GO:0016226">
    <property type="term" value="P:iron-sulfur cluster assembly"/>
    <property type="evidence" value="ECO:0007669"/>
    <property type="project" value="UniProtKB-UniRule"/>
</dbReference>
<feature type="binding site" evidence="10">
    <location>
        <begin position="524"/>
        <end position="525"/>
    </location>
    <ligand>
        <name>NADP(+)</name>
        <dbReference type="ChEBI" id="CHEBI:58349"/>
    </ligand>
</feature>
<dbReference type="FunFam" id="3.40.50.360:FF:000056">
    <property type="entry name" value="NADPH-dependent diflavin oxidoreductase 1"/>
    <property type="match status" value="1"/>
</dbReference>
<comment type="similarity">
    <text evidence="10">In the C-terminal section; belongs to the flavoprotein pyridine nucleotide cytochrome reductase family.</text>
</comment>
<evidence type="ECO:0000256" key="8">
    <source>
        <dbReference type="ARBA" id="ARBA00023002"/>
    </source>
</evidence>
<dbReference type="GO" id="GO:0005739">
    <property type="term" value="C:mitochondrion"/>
    <property type="evidence" value="ECO:0007669"/>
    <property type="project" value="UniProtKB-SubCell"/>
</dbReference>
<evidence type="ECO:0000313" key="13">
    <source>
        <dbReference type="EMBL" id="SSD58690.1"/>
    </source>
</evidence>
<evidence type="ECO:0000256" key="6">
    <source>
        <dbReference type="ARBA" id="ARBA00022827"/>
    </source>
</evidence>
<keyword evidence="3 10" id="KW-0963">Cytoplasm</keyword>
<feature type="binding site" evidence="10">
    <location>
        <begin position="533"/>
        <end position="537"/>
    </location>
    <ligand>
        <name>NADP(+)</name>
        <dbReference type="ChEBI" id="CHEBI:58349"/>
    </ligand>
</feature>
<keyword evidence="6 10" id="KW-0274">FAD</keyword>
<evidence type="ECO:0000259" key="11">
    <source>
        <dbReference type="PROSITE" id="PS50902"/>
    </source>
</evidence>
<sequence>MSKKICILYGSETGNSEEYAISLSYKLSRYHFQHTLASLKDFNLQDLTKCRYLFIICSTTGQGELPRNAKCSKLWNFMKRGDLPNDFLNYIKIGFLGLGDSSYPHFQYAIKKLHKRMVTQLGAIELFPRFEADEVGLAGSGGGSVEAVYFEYEKQVLQKLLQKFPTRKILGDQKIKREMIDDSVYLEPKHILSISTTTNKNDTKPRFSNNEVCLGKVIMNKRITATDHFQDVRQFKFECETKFDPGDTVGIYPVNSDLTVDAMLNAQPHWINIADKPLELNNIPPTLSVLLPPNQELTLRHLLKYYFDICSIPKRTFFLKTLSFSIDSSRLSGGESQLEQQRKKLFEFATKQDMQDLYDYCNRPRRSILEVIQDFGSFRLPYEYIFDFFPSIKPRFYSISNCYNGHEMELTVAIVKYKTILHKIRKGLCTTYLNDLKENASYVRFFVEHNNLLDKMANYQEKPVILISPGVGIAPVKSIIESKIFSHRQSLFFGCRAKTKDYLYGDKLANLANSGELKLFICFSRDLTNSPTAKYVQDMLWENGEYVYDLIKNKNAYIYLCGSSGKMPIQVRLTLVEILKKFGEPANIKEPEAYLKSMEKNYRYLQETW</sequence>
<feature type="binding site" evidence="10">
    <location>
        <begin position="11"/>
        <end position="16"/>
    </location>
    <ligand>
        <name>FMN</name>
        <dbReference type="ChEBI" id="CHEBI:58210"/>
    </ligand>
</feature>
<dbReference type="Pfam" id="PF00667">
    <property type="entry name" value="FAD_binding_1"/>
    <property type="match status" value="1"/>
</dbReference>
<dbReference type="InterPro" id="IPR039261">
    <property type="entry name" value="FNR_nucleotide-bd"/>
</dbReference>
<dbReference type="GO" id="GO:0016651">
    <property type="term" value="F:oxidoreductase activity, acting on NAD(P)H"/>
    <property type="evidence" value="ECO:0007669"/>
    <property type="project" value="UniProtKB-UniRule"/>
</dbReference>
<keyword evidence="9 10" id="KW-0496">Mitochondrion</keyword>
<dbReference type="VEuPathDB" id="FungiDB:SCODWIG_00451"/>
<dbReference type="Gene3D" id="1.20.990.10">
    <property type="entry name" value="NADPH-cytochrome p450 Reductase, Chain A, domain 3"/>
    <property type="match status" value="1"/>
</dbReference>
<feature type="binding site" evidence="10">
    <location>
        <position position="365"/>
    </location>
    <ligand>
        <name>FAD</name>
        <dbReference type="ChEBI" id="CHEBI:57692"/>
    </ligand>
</feature>
<dbReference type="HAMAP" id="MF_03178">
    <property type="entry name" value="NDOR1"/>
    <property type="match status" value="1"/>
</dbReference>
<comment type="caution">
    <text evidence="10">Lacks conserved residue(s) required for the propagation of feature annotation.</text>
</comment>
<comment type="function">
    <text evidence="10">NADPH-dependent reductase which is a central component of the cytosolic iron-sulfur (Fe-S) protein assembly (CIA) machinery. Transfers electrons from NADPH via its FAD and FMN prosthetic groups to the [2Fe-2S] cluster of DRE2, another key component of the CIA machinery. In turn, this reduced cluster provides electrons for assembly of cytosolic iron-sulfur cluster proteins. Positively controls H(2)O(2)-induced cell death.</text>
</comment>
<dbReference type="InterPro" id="IPR017927">
    <property type="entry name" value="FAD-bd_FR_type"/>
</dbReference>
<dbReference type="PANTHER" id="PTHR19384">
    <property type="entry name" value="NITRIC OXIDE SYNTHASE-RELATED"/>
    <property type="match status" value="1"/>
</dbReference>
<comment type="cofactor">
    <cofactor evidence="2 10">
        <name>FAD</name>
        <dbReference type="ChEBI" id="CHEBI:57692"/>
    </cofactor>
</comment>
<organism evidence="13 14">
    <name type="scientific">Saccharomycodes ludwigii</name>
    <dbReference type="NCBI Taxonomy" id="36035"/>
    <lineage>
        <taxon>Eukaryota</taxon>
        <taxon>Fungi</taxon>
        <taxon>Dikarya</taxon>
        <taxon>Ascomycota</taxon>
        <taxon>Saccharomycotina</taxon>
        <taxon>Saccharomycetes</taxon>
        <taxon>Saccharomycodales</taxon>
        <taxon>Saccharomycodaceae</taxon>
        <taxon>Saccharomycodes</taxon>
    </lineage>
</organism>
<evidence type="ECO:0000259" key="12">
    <source>
        <dbReference type="PROSITE" id="PS51384"/>
    </source>
</evidence>
<dbReference type="GO" id="GO:0160246">
    <property type="term" value="F:NADPH-iron-sulfur [2Fe-2S] protein oxidoreductase activity"/>
    <property type="evidence" value="ECO:0007669"/>
    <property type="project" value="InterPro"/>
</dbReference>
<dbReference type="InterPro" id="IPR001709">
    <property type="entry name" value="Flavoprot_Pyr_Nucl_cyt_Rdtase"/>
</dbReference>